<dbReference type="PANTHER" id="PTHR47534">
    <property type="entry name" value="YALI0E05731P"/>
    <property type="match status" value="1"/>
</dbReference>
<dbReference type="OrthoDB" id="2898509at2759"/>
<dbReference type="EMBL" id="AMGY01000002">
    <property type="protein sequence ID" value="EXJ89665.1"/>
    <property type="molecule type" value="Genomic_DNA"/>
</dbReference>
<evidence type="ECO:0000313" key="2">
    <source>
        <dbReference type="EMBL" id="EXJ89665.1"/>
    </source>
</evidence>
<organism evidence="2 3">
    <name type="scientific">Capronia epimyces CBS 606.96</name>
    <dbReference type="NCBI Taxonomy" id="1182542"/>
    <lineage>
        <taxon>Eukaryota</taxon>
        <taxon>Fungi</taxon>
        <taxon>Dikarya</taxon>
        <taxon>Ascomycota</taxon>
        <taxon>Pezizomycotina</taxon>
        <taxon>Eurotiomycetes</taxon>
        <taxon>Chaetothyriomycetidae</taxon>
        <taxon>Chaetothyriales</taxon>
        <taxon>Herpotrichiellaceae</taxon>
        <taxon>Capronia</taxon>
    </lineage>
</organism>
<name>W9YJ00_9EURO</name>
<keyword evidence="3" id="KW-1185">Reference proteome</keyword>
<dbReference type="InterPro" id="IPR036291">
    <property type="entry name" value="NAD(P)-bd_dom_sf"/>
</dbReference>
<keyword evidence="1" id="KW-0560">Oxidoreductase</keyword>
<dbReference type="GeneID" id="19166862"/>
<evidence type="ECO:0000313" key="3">
    <source>
        <dbReference type="Proteomes" id="UP000019478"/>
    </source>
</evidence>
<dbReference type="InterPro" id="IPR052228">
    <property type="entry name" value="Sec_Metab_Biosynth_Oxidored"/>
</dbReference>
<dbReference type="Proteomes" id="UP000019478">
    <property type="component" value="Unassembled WGS sequence"/>
</dbReference>
<dbReference type="Gene3D" id="3.40.50.720">
    <property type="entry name" value="NAD(P)-binding Rossmann-like Domain"/>
    <property type="match status" value="1"/>
</dbReference>
<gene>
    <name evidence="2" type="ORF">A1O3_02732</name>
</gene>
<reference evidence="2 3" key="1">
    <citation type="submission" date="2013-03" db="EMBL/GenBank/DDBJ databases">
        <title>The Genome Sequence of Capronia epimyces CBS 606.96.</title>
        <authorList>
            <consortium name="The Broad Institute Genomics Platform"/>
            <person name="Cuomo C."/>
            <person name="de Hoog S."/>
            <person name="Gorbushina A."/>
            <person name="Walker B."/>
            <person name="Young S.K."/>
            <person name="Zeng Q."/>
            <person name="Gargeya S."/>
            <person name="Fitzgerald M."/>
            <person name="Haas B."/>
            <person name="Abouelleil A."/>
            <person name="Allen A.W."/>
            <person name="Alvarado L."/>
            <person name="Arachchi H.M."/>
            <person name="Berlin A.M."/>
            <person name="Chapman S.B."/>
            <person name="Gainer-Dewar J."/>
            <person name="Goldberg J."/>
            <person name="Griggs A."/>
            <person name="Gujja S."/>
            <person name="Hansen M."/>
            <person name="Howarth C."/>
            <person name="Imamovic A."/>
            <person name="Ireland A."/>
            <person name="Larimer J."/>
            <person name="McCowan C."/>
            <person name="Murphy C."/>
            <person name="Pearson M."/>
            <person name="Poon T.W."/>
            <person name="Priest M."/>
            <person name="Roberts A."/>
            <person name="Saif S."/>
            <person name="Shea T."/>
            <person name="Sisk P."/>
            <person name="Sykes S."/>
            <person name="Wortman J."/>
            <person name="Nusbaum C."/>
            <person name="Birren B."/>
        </authorList>
    </citation>
    <scope>NUCLEOTIDE SEQUENCE [LARGE SCALE GENOMIC DNA]</scope>
    <source>
        <strain evidence="2 3">CBS 606.96</strain>
    </source>
</reference>
<evidence type="ECO:0000256" key="1">
    <source>
        <dbReference type="ARBA" id="ARBA00023002"/>
    </source>
</evidence>
<dbReference type="RefSeq" id="XP_007731062.1">
    <property type="nucleotide sequence ID" value="XM_007732872.1"/>
</dbReference>
<dbReference type="AlphaFoldDB" id="W9YJ00"/>
<dbReference type="GO" id="GO:0016491">
    <property type="term" value="F:oxidoreductase activity"/>
    <property type="evidence" value="ECO:0007669"/>
    <property type="project" value="UniProtKB-KW"/>
</dbReference>
<sequence>MGKLDAVHTSNAALVQRQPLVAVFFGGTGGIGHVTLRALATAEVNNGGKGLRAYIVGRKAEAAKDFIAECRGIYPGGQFKFVQAKDLSLIREVDQVCADIRRMEEEEEGQDARIDYLMMGQGGSIFLPRIDTKEGIDRTMALMYYSRMRAIINLLPLLLRSTLPATVVSVYAAGAEAKLFPEDLSLRNPSHYSYSQARSHMVYMHTLFMETLAEQNRGKLALIHIFPGLVLGPGFQSPEYPTWFRVVWRWVFIPLFGRILTVPPNECGARMLSLASPRYPPLPVDGPKSEAGVAVGTDGRPGSGVYSLNWNAESNRNGKAYQKINKVEMRRKVWDHTMKAFEVIEAGGVFTE</sequence>
<accession>W9YJ00</accession>
<proteinExistence type="predicted"/>
<dbReference type="eggNOG" id="ENOG502S0SX">
    <property type="taxonomic scope" value="Eukaryota"/>
</dbReference>
<protein>
    <submittedName>
        <fullName evidence="2">Uncharacterized protein</fullName>
    </submittedName>
</protein>
<dbReference type="SUPFAM" id="SSF51735">
    <property type="entry name" value="NAD(P)-binding Rossmann-fold domains"/>
    <property type="match status" value="1"/>
</dbReference>
<dbReference type="HOGENOM" id="CLU_044999_0_0_1"/>
<dbReference type="STRING" id="1182542.W9YJ00"/>
<comment type="caution">
    <text evidence="2">The sequence shown here is derived from an EMBL/GenBank/DDBJ whole genome shotgun (WGS) entry which is preliminary data.</text>
</comment>
<dbReference type="PANTHER" id="PTHR47534:SF3">
    <property type="entry name" value="ALCOHOL DEHYDROGENASE-LIKE C-TERMINAL DOMAIN-CONTAINING PROTEIN"/>
    <property type="match status" value="1"/>
</dbReference>